<protein>
    <submittedName>
        <fullName evidence="11">D-alanyl-D-alanine carboxypeptidase</fullName>
    </submittedName>
</protein>
<dbReference type="AlphaFoldDB" id="A0A7C9JDF4"/>
<evidence type="ECO:0000256" key="6">
    <source>
        <dbReference type="ARBA" id="ARBA00023316"/>
    </source>
</evidence>
<dbReference type="GO" id="GO:0008360">
    <property type="term" value="P:regulation of cell shape"/>
    <property type="evidence" value="ECO:0007669"/>
    <property type="project" value="UniProtKB-KW"/>
</dbReference>
<dbReference type="InterPro" id="IPR001967">
    <property type="entry name" value="Peptidase_S11_N"/>
</dbReference>
<dbReference type="PRINTS" id="PR00725">
    <property type="entry name" value="DADACBPTASE1"/>
</dbReference>
<dbReference type="GO" id="GO:0009252">
    <property type="term" value="P:peptidoglycan biosynthetic process"/>
    <property type="evidence" value="ECO:0007669"/>
    <property type="project" value="UniProtKB-KW"/>
</dbReference>
<evidence type="ECO:0000256" key="4">
    <source>
        <dbReference type="ARBA" id="ARBA00022960"/>
    </source>
</evidence>
<evidence type="ECO:0000256" key="7">
    <source>
        <dbReference type="PIRSR" id="PIRSR618044-1"/>
    </source>
</evidence>
<organism evidence="11">
    <name type="scientific">Muribaculaceae bacterium Z82</name>
    <dbReference type="NCBI Taxonomy" id="2304548"/>
    <lineage>
        <taxon>Bacteria</taxon>
        <taxon>Pseudomonadati</taxon>
        <taxon>Bacteroidota</taxon>
        <taxon>Bacteroidia</taxon>
        <taxon>Bacteroidales</taxon>
        <taxon>Muribaculaceae</taxon>
    </lineage>
</organism>
<dbReference type="Pfam" id="PF00768">
    <property type="entry name" value="Peptidase_S11"/>
    <property type="match status" value="1"/>
</dbReference>
<sequence>MPSSFLRSRRLPLRRGSSLPIVVAGALALALSLVPVCGTAFDLLPSGEGAGVPVAHAEVRKSDVILGSSVDSRGLSVAQSPSIEAKYAICMGSDGTVYYERDADSPSQIASVTKVMTGLVALKAVDDGIVSLDTPVEVSAEAASVGESSAGLLYGDVMPLQTALAALLVPSGNDAAVAIAQTVGQAMIDAGTASSADPEQAFVDAMNEEASALGCADTVYENPHGLDDDGFEGNLHSTARDVALVVREAMGYQQFRDAVALGDTDITVSRAGSDATIHLVATDQFPQYTEYAVGVKTGFTSLAGACFAGATNKDGLELYSIVLGCEDESTRFQDAATLAEWVYDHLVTYPLANSPDRVAMDGAQVPVVAEVACLDWIDKTVPATMEDPSATVELFDLNGNISQTVEFYEPTGEVRTGDVVGHITFTQRNTIVASQDLVACESVAAPGIFERVGIFFDRLVRNFTGAEQHARSVVLNTTTLIVDKTAS</sequence>
<evidence type="ECO:0000259" key="10">
    <source>
        <dbReference type="Pfam" id="PF00768"/>
    </source>
</evidence>
<comment type="similarity">
    <text evidence="1 9">Belongs to the peptidase S11 family.</text>
</comment>
<feature type="binding site" evidence="8">
    <location>
        <position position="296"/>
    </location>
    <ligand>
        <name>substrate</name>
    </ligand>
</feature>
<feature type="active site" evidence="7">
    <location>
        <position position="171"/>
    </location>
</feature>
<feature type="active site" description="Proton acceptor" evidence="7">
    <location>
        <position position="114"/>
    </location>
</feature>
<dbReference type="EMBL" id="QWKH01000004">
    <property type="protein sequence ID" value="NBI33654.1"/>
    <property type="molecule type" value="Genomic_DNA"/>
</dbReference>
<dbReference type="GO" id="GO:0006508">
    <property type="term" value="P:proteolysis"/>
    <property type="evidence" value="ECO:0007669"/>
    <property type="project" value="InterPro"/>
</dbReference>
<dbReference type="InterPro" id="IPR018044">
    <property type="entry name" value="Peptidase_S11"/>
</dbReference>
<keyword evidence="3" id="KW-0378">Hydrolase</keyword>
<proteinExistence type="inferred from homology"/>
<evidence type="ECO:0000256" key="8">
    <source>
        <dbReference type="PIRSR" id="PIRSR618044-2"/>
    </source>
</evidence>
<comment type="caution">
    <text evidence="11">The sequence shown here is derived from an EMBL/GenBank/DDBJ whole genome shotgun (WGS) entry which is preliminary data.</text>
</comment>
<evidence type="ECO:0000256" key="3">
    <source>
        <dbReference type="ARBA" id="ARBA00022801"/>
    </source>
</evidence>
<evidence type="ECO:0000313" key="11">
    <source>
        <dbReference type="EMBL" id="NBI33654.1"/>
    </source>
</evidence>
<dbReference type="PANTHER" id="PTHR21581:SF6">
    <property type="entry name" value="TRAFFICKING PROTEIN PARTICLE COMPLEX SUBUNIT 12"/>
    <property type="match status" value="1"/>
</dbReference>
<feature type="domain" description="Peptidase S11 D-alanyl-D-alanine carboxypeptidase A N-terminal" evidence="10">
    <location>
        <begin position="78"/>
        <end position="325"/>
    </location>
</feature>
<keyword evidence="11" id="KW-0121">Carboxypeptidase</keyword>
<feature type="active site" description="Acyl-ester intermediate" evidence="7">
    <location>
        <position position="111"/>
    </location>
</feature>
<dbReference type="SUPFAM" id="SSF56601">
    <property type="entry name" value="beta-lactamase/transpeptidase-like"/>
    <property type="match status" value="1"/>
</dbReference>
<name>A0A7C9JDF4_9BACT</name>
<dbReference type="GO" id="GO:0009002">
    <property type="term" value="F:serine-type D-Ala-D-Ala carboxypeptidase activity"/>
    <property type="evidence" value="ECO:0007669"/>
    <property type="project" value="InterPro"/>
</dbReference>
<reference evidence="11" key="1">
    <citation type="submission" date="2018-08" db="EMBL/GenBank/DDBJ databases">
        <title>Murine metabolic-syndrome-specific gut microbial biobank.</title>
        <authorList>
            <person name="Liu C."/>
        </authorList>
    </citation>
    <scope>NUCLEOTIDE SEQUENCE [LARGE SCALE GENOMIC DNA]</scope>
    <source>
        <strain evidence="11">Z82</strain>
    </source>
</reference>
<keyword evidence="4" id="KW-0133">Cell shape</keyword>
<gene>
    <name evidence="11" type="ORF">D1639_01115</name>
</gene>
<evidence type="ECO:0000256" key="1">
    <source>
        <dbReference type="ARBA" id="ARBA00007164"/>
    </source>
</evidence>
<keyword evidence="6" id="KW-0961">Cell wall biogenesis/degradation</keyword>
<evidence type="ECO:0000256" key="5">
    <source>
        <dbReference type="ARBA" id="ARBA00022984"/>
    </source>
</evidence>
<dbReference type="InterPro" id="IPR012338">
    <property type="entry name" value="Beta-lactam/transpept-like"/>
</dbReference>
<evidence type="ECO:0000256" key="2">
    <source>
        <dbReference type="ARBA" id="ARBA00022729"/>
    </source>
</evidence>
<keyword evidence="2" id="KW-0732">Signal</keyword>
<dbReference type="Gene3D" id="3.40.710.10">
    <property type="entry name" value="DD-peptidase/beta-lactamase superfamily"/>
    <property type="match status" value="1"/>
</dbReference>
<dbReference type="PANTHER" id="PTHR21581">
    <property type="entry name" value="D-ALANYL-D-ALANINE CARBOXYPEPTIDASE"/>
    <property type="match status" value="1"/>
</dbReference>
<accession>A0A7C9JDF4</accession>
<dbReference type="GO" id="GO:0071555">
    <property type="term" value="P:cell wall organization"/>
    <property type="evidence" value="ECO:0007669"/>
    <property type="project" value="UniProtKB-KW"/>
</dbReference>
<keyword evidence="5" id="KW-0573">Peptidoglycan synthesis</keyword>
<keyword evidence="11" id="KW-0645">Protease</keyword>
<evidence type="ECO:0000256" key="9">
    <source>
        <dbReference type="RuleBase" id="RU004016"/>
    </source>
</evidence>